<comment type="caution">
    <text evidence="2">The sequence shown here is derived from an EMBL/GenBank/DDBJ whole genome shotgun (WGS) entry which is preliminary data.</text>
</comment>
<protein>
    <recommendedName>
        <fullName evidence="4">WPP domain-associated protein</fullName>
    </recommendedName>
</protein>
<gene>
    <name evidence="2" type="ORF">ACH5RR_015694</name>
</gene>
<reference evidence="2 3" key="1">
    <citation type="submission" date="2024-11" db="EMBL/GenBank/DDBJ databases">
        <title>A near-complete genome assembly of Cinchona calisaya.</title>
        <authorList>
            <person name="Lian D.C."/>
            <person name="Zhao X.W."/>
            <person name="Wei L."/>
        </authorList>
    </citation>
    <scope>NUCLEOTIDE SEQUENCE [LARGE SCALE GENOMIC DNA]</scope>
    <source>
        <tissue evidence="2">Nenye</tissue>
    </source>
</reference>
<dbReference type="EMBL" id="JBJUIK010000007">
    <property type="protein sequence ID" value="KAL3522860.1"/>
    <property type="molecule type" value="Genomic_DNA"/>
</dbReference>
<evidence type="ECO:0000256" key="1">
    <source>
        <dbReference type="SAM" id="Coils"/>
    </source>
</evidence>
<dbReference type="PANTHER" id="PTHR33883:SF10">
    <property type="entry name" value="WPP DOMAIN-ASSOCIATED PROTEIN"/>
    <property type="match status" value="1"/>
</dbReference>
<name>A0ABD2ZTT6_9GENT</name>
<keyword evidence="3" id="KW-1185">Reference proteome</keyword>
<proteinExistence type="predicted"/>
<feature type="coiled-coil region" evidence="1">
    <location>
        <begin position="619"/>
        <end position="744"/>
    </location>
</feature>
<evidence type="ECO:0000313" key="2">
    <source>
        <dbReference type="EMBL" id="KAL3522860.1"/>
    </source>
</evidence>
<evidence type="ECO:0000313" key="3">
    <source>
        <dbReference type="Proteomes" id="UP001630127"/>
    </source>
</evidence>
<organism evidence="2 3">
    <name type="scientific">Cinchona calisaya</name>
    <dbReference type="NCBI Taxonomy" id="153742"/>
    <lineage>
        <taxon>Eukaryota</taxon>
        <taxon>Viridiplantae</taxon>
        <taxon>Streptophyta</taxon>
        <taxon>Embryophyta</taxon>
        <taxon>Tracheophyta</taxon>
        <taxon>Spermatophyta</taxon>
        <taxon>Magnoliopsida</taxon>
        <taxon>eudicotyledons</taxon>
        <taxon>Gunneridae</taxon>
        <taxon>Pentapetalae</taxon>
        <taxon>asterids</taxon>
        <taxon>lamiids</taxon>
        <taxon>Gentianales</taxon>
        <taxon>Rubiaceae</taxon>
        <taxon>Cinchonoideae</taxon>
        <taxon>Cinchoneae</taxon>
        <taxon>Cinchona</taxon>
    </lineage>
</organism>
<dbReference type="Proteomes" id="UP001630127">
    <property type="component" value="Unassembled WGS sequence"/>
</dbReference>
<dbReference type="InterPro" id="IPR037490">
    <property type="entry name" value="WAP"/>
</dbReference>
<accession>A0ABD2ZTT6</accession>
<feature type="coiled-coil region" evidence="1">
    <location>
        <begin position="458"/>
        <end position="485"/>
    </location>
</feature>
<dbReference type="AlphaFoldDB" id="A0ABD2ZTT6"/>
<sequence length="897" mass="102710">MESQEMMEGDRAADGSVNGLDGDEWEQVGFGENVSENLGDELLVNLESYLDDINDRLMILRMVSDSVIKGMLNAVEQEAAEKIAAKELEVANLKESLKFHNAVFDEIECFGLHLMEKVPESKRSGRSMTFKEACLEHVNMRESLKSLKNVGTEQFEKLKKGIDNTRGSGSIKRISSGSELVALGGILQENESESWVNVDRMLDSLKMTLDNICSQADAMLRSSKYSLCELHWERNMQEELEAMVIHCSIQTIQEEFEQILWSQSAQLTDRQSIHWVEKFNRISDVRKELDAILKSLSQPESGQLTSLGYHEVDHLLRKTLSNHIISSASHWDGNGKLEATRTDIPENFDAAQLKHLSKEELVAHFNTMITKMRRDHESTVHELTEECFSLKREYLKERGSSLTHKKDKEFDVLRKKIPEVILRLDDILVENEKLPLSSSNAESFRSLKDRLDIILSENHQLRDSLRDKKNEVKFLSSQVADAAEKVLQHSILEANMLKMIGNLNSDLEDARIEAALSEDVCKCILSEIMGHMKCDTEESDLKFIMMQQVYDIVLNGVVKNAEIPPTSEIEDSDIESLILQGIYELLFRETLKDTGEELNKLYGQYLVENQNQTSVEMKLVEKENQLKSEAEHKERLKQEIVILAQSLEEKEKFAMDMSTRLTIEREQFEVATQELDNLREDANQQQILVSQTKEELELVRGQLAEALTHIEVDKVEIQKLNTNLEEAYRDLEDANEQRKMALALIQEKHASFLLMESKEKELRNQVEAVMVDVHGLSKMLGDFECKVTGKIRANSLRFEDSFSQLNSLLKKVKLLKRTGRKYQQRFEKRCADLQMAEAEVDLLGDEVDKLLNLLEKIYVALDHYSPVLQHYPGVMETLKLIRRELSGGSLKPPQFSP</sequence>
<keyword evidence="1" id="KW-0175">Coiled coil</keyword>
<evidence type="ECO:0008006" key="4">
    <source>
        <dbReference type="Google" id="ProtNLM"/>
    </source>
</evidence>
<dbReference type="PANTHER" id="PTHR33883">
    <property type="entry name" value="WPP DOMAIN-ASSOCIATED PROTEIN"/>
    <property type="match status" value="1"/>
</dbReference>